<evidence type="ECO:0000313" key="3">
    <source>
        <dbReference type="Proteomes" id="UP000605986"/>
    </source>
</evidence>
<proteinExistence type="predicted"/>
<protein>
    <submittedName>
        <fullName evidence="2">Uncharacterized protein</fullName>
    </submittedName>
</protein>
<accession>A0A8H4KVW6</accession>
<evidence type="ECO:0000313" key="2">
    <source>
        <dbReference type="EMBL" id="KAF4456624.1"/>
    </source>
</evidence>
<dbReference type="AlphaFoldDB" id="A0A8H4KVW6"/>
<comment type="caution">
    <text evidence="2">The sequence shown here is derived from an EMBL/GenBank/DDBJ whole genome shotgun (WGS) entry which is preliminary data.</text>
</comment>
<feature type="transmembrane region" description="Helical" evidence="1">
    <location>
        <begin position="42"/>
        <end position="62"/>
    </location>
</feature>
<gene>
    <name evidence="2" type="ORF">F53441_1282</name>
</gene>
<dbReference type="Proteomes" id="UP000605986">
    <property type="component" value="Unassembled WGS sequence"/>
</dbReference>
<feature type="transmembrane region" description="Helical" evidence="1">
    <location>
        <begin position="74"/>
        <end position="99"/>
    </location>
</feature>
<organism evidence="2 3">
    <name type="scientific">Fusarium austroafricanum</name>
    <dbReference type="NCBI Taxonomy" id="2364996"/>
    <lineage>
        <taxon>Eukaryota</taxon>
        <taxon>Fungi</taxon>
        <taxon>Dikarya</taxon>
        <taxon>Ascomycota</taxon>
        <taxon>Pezizomycotina</taxon>
        <taxon>Sordariomycetes</taxon>
        <taxon>Hypocreomycetidae</taxon>
        <taxon>Hypocreales</taxon>
        <taxon>Nectriaceae</taxon>
        <taxon>Fusarium</taxon>
        <taxon>Fusarium concolor species complex</taxon>
    </lineage>
</organism>
<keyword evidence="1" id="KW-1133">Transmembrane helix</keyword>
<evidence type="ECO:0000256" key="1">
    <source>
        <dbReference type="SAM" id="Phobius"/>
    </source>
</evidence>
<keyword evidence="1" id="KW-0472">Membrane</keyword>
<keyword evidence="1" id="KW-0812">Transmembrane</keyword>
<name>A0A8H4KVW6_9HYPO</name>
<sequence>MFAFLFNIFALAALLIYLYRIRAQVSGLVRFMLQLSTFLMEILFWIILGLVCVATVFLCVLFKIHDWVYALFKFLSELFIFIMELLIGFMNLFVIILIYKLYGIYYGW</sequence>
<keyword evidence="3" id="KW-1185">Reference proteome</keyword>
<reference evidence="2" key="1">
    <citation type="submission" date="2020-01" db="EMBL/GenBank/DDBJ databases">
        <title>Identification and distribution of gene clusters putatively required for synthesis of sphingolipid metabolism inhibitors in phylogenetically diverse species of the filamentous fungus Fusarium.</title>
        <authorList>
            <person name="Kim H.-S."/>
            <person name="Busman M."/>
            <person name="Brown D.W."/>
            <person name="Divon H."/>
            <person name="Uhlig S."/>
            <person name="Proctor R.H."/>
        </authorList>
    </citation>
    <scope>NUCLEOTIDE SEQUENCE</scope>
    <source>
        <strain evidence="2">NRRL 53441</strain>
    </source>
</reference>
<dbReference type="EMBL" id="JAADJG010000050">
    <property type="protein sequence ID" value="KAF4456624.1"/>
    <property type="molecule type" value="Genomic_DNA"/>
</dbReference>